<dbReference type="SUPFAM" id="SSF56300">
    <property type="entry name" value="Metallo-dependent phosphatases"/>
    <property type="match status" value="1"/>
</dbReference>
<dbReference type="RefSeq" id="WP_019034902.1">
    <property type="nucleotide sequence ID" value="NZ_UGSZ01000001.1"/>
</dbReference>
<dbReference type="InterPro" id="IPR036907">
    <property type="entry name" value="5'-Nucleotdase_C_sf"/>
</dbReference>
<gene>
    <name evidence="5" type="primary">yfkN</name>
    <name evidence="5" type="ORF">NCTC13149_01064</name>
</gene>
<evidence type="ECO:0000256" key="2">
    <source>
        <dbReference type="RuleBase" id="RU362119"/>
    </source>
</evidence>
<organism evidence="5 6">
    <name type="scientific">Peptoniphilus lacrimalis</name>
    <dbReference type="NCBI Taxonomy" id="33031"/>
    <lineage>
        <taxon>Bacteria</taxon>
        <taxon>Bacillati</taxon>
        <taxon>Bacillota</taxon>
        <taxon>Tissierellia</taxon>
        <taxon>Tissierellales</taxon>
        <taxon>Peptoniphilaceae</taxon>
        <taxon>Peptoniphilus</taxon>
    </lineage>
</organism>
<dbReference type="AlphaFoldDB" id="A0A379C4P1"/>
<sequence>MTKIIYTSDVHGYLFPTDYLDRNIKKKGYISFIDQINSYRDENTILLDAGDILQGSSLAYYLEKENNPELMADILNEFKIDYYTLGNHDFNYGYAYLKKFVDRRNSTLICANVKDKNKEIITSDYIIKKLNNGKTLGIIGVVTDWIKLWERKENIENFIITKPLDAISDNFKYIKDCDYKICLYHGGYDIDLETLEKNTKTDENVGGEILKNFNFDLLLTGHQHMPFEGKKIYNTYTSQAPANGEGFVLVDLDSKSSKIFKGEKINTNIYNKYKYIDDKVQDFLDNKLCKLKRPYLDEDKIQRAKHGSILADFFNKIIIDYSKADISITSFANEISGLSENVSIREILNTYRFPNTLIVLEISAEKLKKALEQNFTYLENENTINKNFLIPKEEHYNFDFFYGIDFDVDFTKDFYERISNITFKGKPVKDEDKFKIAMNNYRATGAGNFDMYKDLKVVKSFDKEISEILIDAFRSGRASELEK</sequence>
<name>A0A379C4P1_9FIRM</name>
<dbReference type="GO" id="GO:0009166">
    <property type="term" value="P:nucleotide catabolic process"/>
    <property type="evidence" value="ECO:0007669"/>
    <property type="project" value="InterPro"/>
</dbReference>
<feature type="domain" description="Calcineurin-like phosphoesterase" evidence="3">
    <location>
        <begin position="3"/>
        <end position="226"/>
    </location>
</feature>
<accession>A0A379C4P1</accession>
<keyword evidence="1" id="KW-0732">Signal</keyword>
<dbReference type="InterPro" id="IPR029052">
    <property type="entry name" value="Metallo-depent_PP-like"/>
</dbReference>
<dbReference type="Gene3D" id="3.60.21.10">
    <property type="match status" value="1"/>
</dbReference>
<reference evidence="5 6" key="1">
    <citation type="submission" date="2018-06" db="EMBL/GenBank/DDBJ databases">
        <authorList>
            <consortium name="Pathogen Informatics"/>
            <person name="Doyle S."/>
        </authorList>
    </citation>
    <scope>NUCLEOTIDE SEQUENCE [LARGE SCALE GENOMIC DNA]</scope>
    <source>
        <strain evidence="5 6">NCTC13149</strain>
    </source>
</reference>
<evidence type="ECO:0000256" key="1">
    <source>
        <dbReference type="ARBA" id="ARBA00022729"/>
    </source>
</evidence>
<dbReference type="OrthoDB" id="7820733at2"/>
<dbReference type="SUPFAM" id="SSF55816">
    <property type="entry name" value="5'-nucleotidase (syn. UDP-sugar hydrolase), C-terminal domain"/>
    <property type="match status" value="1"/>
</dbReference>
<dbReference type="Pfam" id="PF02872">
    <property type="entry name" value="5_nucleotid_C"/>
    <property type="match status" value="1"/>
</dbReference>
<evidence type="ECO:0000259" key="4">
    <source>
        <dbReference type="Pfam" id="PF02872"/>
    </source>
</evidence>
<dbReference type="GO" id="GO:0016787">
    <property type="term" value="F:hydrolase activity"/>
    <property type="evidence" value="ECO:0007669"/>
    <property type="project" value="UniProtKB-KW"/>
</dbReference>
<feature type="domain" description="5'-Nucleotidase C-terminal" evidence="4">
    <location>
        <begin position="305"/>
        <end position="453"/>
    </location>
</feature>
<comment type="similarity">
    <text evidence="2">Belongs to the 5'-nucleotidase family.</text>
</comment>
<evidence type="ECO:0000259" key="3">
    <source>
        <dbReference type="Pfam" id="PF00149"/>
    </source>
</evidence>
<dbReference type="GO" id="GO:0030288">
    <property type="term" value="C:outer membrane-bounded periplasmic space"/>
    <property type="evidence" value="ECO:0007669"/>
    <property type="project" value="TreeGrafter"/>
</dbReference>
<evidence type="ECO:0000313" key="5">
    <source>
        <dbReference type="EMBL" id="SUB57230.1"/>
    </source>
</evidence>
<dbReference type="GO" id="GO:0000166">
    <property type="term" value="F:nucleotide binding"/>
    <property type="evidence" value="ECO:0007669"/>
    <property type="project" value="UniProtKB-KW"/>
</dbReference>
<dbReference type="InterPro" id="IPR004843">
    <property type="entry name" value="Calcineurin-like_PHP"/>
</dbReference>
<dbReference type="Proteomes" id="UP000255517">
    <property type="component" value="Unassembled WGS sequence"/>
</dbReference>
<protein>
    <submittedName>
        <fullName evidence="5">Trifunctional nucleotide phosphoesterase protein YfkN</fullName>
    </submittedName>
</protein>
<keyword evidence="2" id="KW-0378">Hydrolase</keyword>
<dbReference type="PANTHER" id="PTHR11575:SF6">
    <property type="entry name" value="2',3'-CYCLIC-NUCLEOTIDE 2'-PHOSPHODIESTERASE_3'-NUCLEOTIDASE"/>
    <property type="match status" value="1"/>
</dbReference>
<keyword evidence="2" id="KW-0547">Nucleotide-binding</keyword>
<dbReference type="Pfam" id="PF00149">
    <property type="entry name" value="Metallophos"/>
    <property type="match status" value="1"/>
</dbReference>
<dbReference type="PANTHER" id="PTHR11575">
    <property type="entry name" value="5'-NUCLEOTIDASE-RELATED"/>
    <property type="match status" value="1"/>
</dbReference>
<dbReference type="InterPro" id="IPR006179">
    <property type="entry name" value="5_nucleotidase/apyrase"/>
</dbReference>
<dbReference type="PRINTS" id="PR01607">
    <property type="entry name" value="APYRASEFAMLY"/>
</dbReference>
<dbReference type="STRING" id="1122949.GCA_000378725_01172"/>
<dbReference type="InterPro" id="IPR008334">
    <property type="entry name" value="5'-Nucleotdase_C"/>
</dbReference>
<evidence type="ECO:0000313" key="6">
    <source>
        <dbReference type="Proteomes" id="UP000255517"/>
    </source>
</evidence>
<dbReference type="Gene3D" id="3.90.780.10">
    <property type="entry name" value="5'-Nucleotidase, C-terminal domain"/>
    <property type="match status" value="1"/>
</dbReference>
<dbReference type="EMBL" id="UGSZ01000001">
    <property type="protein sequence ID" value="SUB57230.1"/>
    <property type="molecule type" value="Genomic_DNA"/>
</dbReference>
<proteinExistence type="inferred from homology"/>